<proteinExistence type="predicted"/>
<feature type="transmembrane region" description="Helical" evidence="2">
    <location>
        <begin position="59"/>
        <end position="83"/>
    </location>
</feature>
<evidence type="ECO:0000256" key="2">
    <source>
        <dbReference type="SAM" id="Phobius"/>
    </source>
</evidence>
<feature type="region of interest" description="Disordered" evidence="1">
    <location>
        <begin position="277"/>
        <end position="297"/>
    </location>
</feature>
<organism evidence="3 4">
    <name type="scientific">Rhizoctonia solani</name>
    <dbReference type="NCBI Taxonomy" id="456999"/>
    <lineage>
        <taxon>Eukaryota</taxon>
        <taxon>Fungi</taxon>
        <taxon>Dikarya</taxon>
        <taxon>Basidiomycota</taxon>
        <taxon>Agaricomycotina</taxon>
        <taxon>Agaricomycetes</taxon>
        <taxon>Cantharellales</taxon>
        <taxon>Ceratobasidiaceae</taxon>
        <taxon>Rhizoctonia</taxon>
    </lineage>
</organism>
<evidence type="ECO:0000313" key="4">
    <source>
        <dbReference type="Proteomes" id="UP000663846"/>
    </source>
</evidence>
<accession>A0A8H2X1H3</accession>
<dbReference type="EMBL" id="CAJMWS010000314">
    <property type="protein sequence ID" value="CAE6412762.1"/>
    <property type="molecule type" value="Genomic_DNA"/>
</dbReference>
<dbReference type="Proteomes" id="UP000663846">
    <property type="component" value="Unassembled WGS sequence"/>
</dbReference>
<keyword evidence="2" id="KW-0472">Membrane</keyword>
<protein>
    <submittedName>
        <fullName evidence="3">Uncharacterized protein</fullName>
    </submittedName>
</protein>
<sequence length="297" mass="32645">MAGDHLKRTGYRHGVLAVAALSALIAAMYTQSSFVDPVSETEYNIAPIISDAYIKPHQFAAAMIALSTTTCALTVLMSLILDWHFAIRTPAYIEFGWVGLAMGVELVAVILAGISAPLTDVCSLDKTPLGAYEGLVISGRGLCSNWTAIFVTSMMSLIVFAFHFTWHIVFRLWHRAALARRPTSPIDLWNTPLPKYYPINPHETPKREDQAFMALDERGTKPEDSVVLDPYSLIFKPVAVRKAEKLVKDGAEGREMPVVNVVAPLEDRETICIRGNTSEATLGTPPGLEVEMKDQKS</sequence>
<keyword evidence="2" id="KW-0812">Transmembrane</keyword>
<gene>
    <name evidence="3" type="ORF">RDB_LOCUS71883</name>
</gene>
<dbReference type="OrthoDB" id="3851628at2759"/>
<dbReference type="AlphaFoldDB" id="A0A8H2X1H3"/>
<reference evidence="3" key="1">
    <citation type="submission" date="2021-01" db="EMBL/GenBank/DDBJ databases">
        <authorList>
            <person name="Kaushik A."/>
        </authorList>
    </citation>
    <scope>NUCLEOTIDE SEQUENCE</scope>
    <source>
        <strain evidence="3">AG1-1C</strain>
    </source>
</reference>
<feature type="transmembrane region" description="Helical" evidence="2">
    <location>
        <begin position="148"/>
        <end position="173"/>
    </location>
</feature>
<feature type="transmembrane region" description="Helical" evidence="2">
    <location>
        <begin position="95"/>
        <end position="116"/>
    </location>
</feature>
<evidence type="ECO:0000313" key="3">
    <source>
        <dbReference type="EMBL" id="CAE6412762.1"/>
    </source>
</evidence>
<comment type="caution">
    <text evidence="3">The sequence shown here is derived from an EMBL/GenBank/DDBJ whole genome shotgun (WGS) entry which is preliminary data.</text>
</comment>
<evidence type="ECO:0000256" key="1">
    <source>
        <dbReference type="SAM" id="MobiDB-lite"/>
    </source>
</evidence>
<name>A0A8H2X1H3_9AGAM</name>
<keyword evidence="2" id="KW-1133">Transmembrane helix</keyword>